<feature type="region of interest" description="Disordered" evidence="1">
    <location>
        <begin position="1"/>
        <end position="41"/>
    </location>
</feature>
<feature type="non-terminal residue" evidence="2">
    <location>
        <position position="253"/>
    </location>
</feature>
<gene>
    <name evidence="2" type="primary">Htatsf1</name>
    <name evidence="2" type="ORF">DRYGAM_R04977</name>
</gene>
<feature type="non-terminal residue" evidence="2">
    <location>
        <position position="1"/>
    </location>
</feature>
<sequence>MSGKDGNEEFYRQLQLQQQYEAKPAEGEGEGESDPFTYVDPADGAAYEWDLEKKAWFPKITEDFLATYHANYGFHADETDTSSASAAATESKQPVSSKTSGTQPSAKETGQKQTEPKQKSEKRKLEPGWFHVEEDRNTNVYVTVTGVHILSFLKIFTQAKLSWDIHIIFSSLLDFFLSSIQSSDLKISIHYQLLFLLNLESVQLALRLLDEAEIRGYKLHVEVAKFQLKGEYDASKKKKKCKDYKKKLSQQQK</sequence>
<dbReference type="AlphaFoldDB" id="A0A851EK86"/>
<feature type="region of interest" description="Disordered" evidence="1">
    <location>
        <begin position="83"/>
        <end position="127"/>
    </location>
</feature>
<dbReference type="GO" id="GO:0005684">
    <property type="term" value="C:U2-type spliceosomal complex"/>
    <property type="evidence" value="ECO:0007669"/>
    <property type="project" value="TreeGrafter"/>
</dbReference>
<reference evidence="2" key="1">
    <citation type="submission" date="2019-10" db="EMBL/GenBank/DDBJ databases">
        <title>Bird 10,000 Genomes (B10K) Project - Family phase.</title>
        <authorList>
            <person name="Zhang G."/>
        </authorList>
    </citation>
    <scope>NUCLEOTIDE SEQUENCE</scope>
    <source>
        <strain evidence="2">B10K-DU-002-56</strain>
        <tissue evidence="2">Muscle</tissue>
    </source>
</reference>
<dbReference type="Proteomes" id="UP000604080">
    <property type="component" value="Unassembled WGS sequence"/>
</dbReference>
<comment type="caution">
    <text evidence="2">The sequence shown here is derived from an EMBL/GenBank/DDBJ whole genome shotgun (WGS) entry which is preliminary data.</text>
</comment>
<dbReference type="PANTHER" id="PTHR15608">
    <property type="entry name" value="SPLICING FACTOR U2AF-ASSOCIATED PROTEIN 2"/>
    <property type="match status" value="1"/>
</dbReference>
<evidence type="ECO:0000313" key="3">
    <source>
        <dbReference type="Proteomes" id="UP000604080"/>
    </source>
</evidence>
<keyword evidence="3" id="KW-1185">Reference proteome</keyword>
<dbReference type="GO" id="GO:0003723">
    <property type="term" value="F:RNA binding"/>
    <property type="evidence" value="ECO:0007669"/>
    <property type="project" value="TreeGrafter"/>
</dbReference>
<evidence type="ECO:0000256" key="1">
    <source>
        <dbReference type="SAM" id="MobiDB-lite"/>
    </source>
</evidence>
<name>A0A851EK86_9CORV</name>
<dbReference type="PANTHER" id="PTHR15608:SF0">
    <property type="entry name" value="HIV TAT-SPECIFIC FACTOR 1"/>
    <property type="match status" value="1"/>
</dbReference>
<protein>
    <submittedName>
        <fullName evidence="2">HTSF1 factor</fullName>
    </submittedName>
</protein>
<feature type="compositionally biased region" description="Basic and acidic residues" evidence="1">
    <location>
        <begin position="1"/>
        <end position="11"/>
    </location>
</feature>
<dbReference type="EMBL" id="WEIT01032067">
    <property type="protein sequence ID" value="NWI81430.1"/>
    <property type="molecule type" value="Genomic_DNA"/>
</dbReference>
<feature type="compositionally biased region" description="Basic and acidic residues" evidence="1">
    <location>
        <begin position="114"/>
        <end position="127"/>
    </location>
</feature>
<proteinExistence type="predicted"/>
<dbReference type="InterPro" id="IPR034393">
    <property type="entry name" value="TatSF1-like"/>
</dbReference>
<evidence type="ECO:0000313" key="2">
    <source>
        <dbReference type="EMBL" id="NWI81430.1"/>
    </source>
</evidence>
<dbReference type="GO" id="GO:0005686">
    <property type="term" value="C:U2 snRNP"/>
    <property type="evidence" value="ECO:0007669"/>
    <property type="project" value="TreeGrafter"/>
</dbReference>
<feature type="compositionally biased region" description="Polar residues" evidence="1">
    <location>
        <begin position="92"/>
        <end position="113"/>
    </location>
</feature>
<organism evidence="2 3">
    <name type="scientific">Dryoscopus gambensis</name>
    <dbReference type="NCBI Taxonomy" id="85069"/>
    <lineage>
        <taxon>Eukaryota</taxon>
        <taxon>Metazoa</taxon>
        <taxon>Chordata</taxon>
        <taxon>Craniata</taxon>
        <taxon>Vertebrata</taxon>
        <taxon>Euteleostomi</taxon>
        <taxon>Archelosauria</taxon>
        <taxon>Archosauria</taxon>
        <taxon>Dinosauria</taxon>
        <taxon>Saurischia</taxon>
        <taxon>Theropoda</taxon>
        <taxon>Coelurosauria</taxon>
        <taxon>Aves</taxon>
        <taxon>Neognathae</taxon>
        <taxon>Neoaves</taxon>
        <taxon>Telluraves</taxon>
        <taxon>Australaves</taxon>
        <taxon>Passeriformes</taxon>
        <taxon>Corvoidea</taxon>
        <taxon>Malaconotidae</taxon>
        <taxon>Dryoscopus</taxon>
    </lineage>
</organism>
<accession>A0A851EK86</accession>